<evidence type="ECO:0008006" key="4">
    <source>
        <dbReference type="Google" id="ProtNLM"/>
    </source>
</evidence>
<proteinExistence type="predicted"/>
<feature type="non-terminal residue" evidence="2">
    <location>
        <position position="1"/>
    </location>
</feature>
<feature type="non-terminal residue" evidence="2">
    <location>
        <position position="93"/>
    </location>
</feature>
<evidence type="ECO:0000313" key="2">
    <source>
        <dbReference type="EMBL" id="CAK0851487.1"/>
    </source>
</evidence>
<dbReference type="Proteomes" id="UP001189429">
    <property type="component" value="Unassembled WGS sequence"/>
</dbReference>
<comment type="caution">
    <text evidence="2">The sequence shown here is derived from an EMBL/GenBank/DDBJ whole genome shotgun (WGS) entry which is preliminary data.</text>
</comment>
<organism evidence="2 3">
    <name type="scientific">Prorocentrum cordatum</name>
    <dbReference type="NCBI Taxonomy" id="2364126"/>
    <lineage>
        <taxon>Eukaryota</taxon>
        <taxon>Sar</taxon>
        <taxon>Alveolata</taxon>
        <taxon>Dinophyceae</taxon>
        <taxon>Prorocentrales</taxon>
        <taxon>Prorocentraceae</taxon>
        <taxon>Prorocentrum</taxon>
    </lineage>
</organism>
<evidence type="ECO:0000313" key="3">
    <source>
        <dbReference type="Proteomes" id="UP001189429"/>
    </source>
</evidence>
<reference evidence="2" key="1">
    <citation type="submission" date="2023-10" db="EMBL/GenBank/DDBJ databases">
        <authorList>
            <person name="Chen Y."/>
            <person name="Shah S."/>
            <person name="Dougan E. K."/>
            <person name="Thang M."/>
            <person name="Chan C."/>
        </authorList>
    </citation>
    <scope>NUCLEOTIDE SEQUENCE [LARGE SCALE GENOMIC DNA]</scope>
</reference>
<name>A0ABN9TYR7_9DINO</name>
<evidence type="ECO:0000256" key="1">
    <source>
        <dbReference type="SAM" id="MobiDB-lite"/>
    </source>
</evidence>
<feature type="compositionally biased region" description="Polar residues" evidence="1">
    <location>
        <begin position="78"/>
        <end position="93"/>
    </location>
</feature>
<dbReference type="EMBL" id="CAUYUJ010015245">
    <property type="protein sequence ID" value="CAK0851487.1"/>
    <property type="molecule type" value="Genomic_DNA"/>
</dbReference>
<feature type="region of interest" description="Disordered" evidence="1">
    <location>
        <begin position="53"/>
        <end position="93"/>
    </location>
</feature>
<accession>A0ABN9TYR7</accession>
<gene>
    <name evidence="2" type="ORF">PCOR1329_LOCUS43638</name>
</gene>
<protein>
    <recommendedName>
        <fullName evidence="4">Subtilisin</fullName>
    </recommendedName>
</protein>
<sequence>ELVQSVELRCTVDVSNDSVEPVDSSDGITEVKVQEKKSDACHDAVKAPNGLVVGRASEKDDNKSIGYLGSSGHEALVTTPQLNQPPQRTSDPR</sequence>
<keyword evidence="3" id="KW-1185">Reference proteome</keyword>